<name>A0A1C4UHT9_9ACTN</name>
<keyword evidence="2" id="KW-0812">Transmembrane</keyword>
<dbReference type="EMBL" id="PXXW01000021">
    <property type="protein sequence ID" value="RAN98806.1"/>
    <property type="molecule type" value="Genomic_DNA"/>
</dbReference>
<evidence type="ECO:0000313" key="5">
    <source>
        <dbReference type="EMBL" id="SCE71259.1"/>
    </source>
</evidence>
<feature type="transmembrane region" description="Helical" evidence="2">
    <location>
        <begin position="453"/>
        <end position="471"/>
    </location>
</feature>
<feature type="compositionally biased region" description="Pro residues" evidence="1">
    <location>
        <begin position="128"/>
        <end position="164"/>
    </location>
</feature>
<reference evidence="4 7" key="2">
    <citation type="submission" date="2018-03" db="EMBL/GenBank/DDBJ databases">
        <title>Genomic framework for the identification of Micromonospora saelicesensis and Micromonospora noduli.</title>
        <authorList>
            <person name="Riesco R."/>
            <person name="Trujillo M.E."/>
        </authorList>
    </citation>
    <scope>NUCLEOTIDE SEQUENCE [LARGE SCALE GENOMIC DNA]</scope>
    <source>
        <strain evidence="4 7">GAR05</strain>
    </source>
</reference>
<evidence type="ECO:0000256" key="2">
    <source>
        <dbReference type="SAM" id="Phobius"/>
    </source>
</evidence>
<sequence length="492" mass="48560">MARVKASPGNRAEGRRSTPLLATALALGLLTALAVGPAWASAAAPDADPVATSAEPVNEPGGEEPPTTPAEEPTPTEDPGGEPEPTDPAPETTAPPPETTPPAPVTTAPEVPPAPTTSAPAPGGTTRPPSPAPPVPPTAPPAPPTPPAPTVRPPAPGSAPPPQSPLGVQVTTGDVTLTEAYWNTPSTAATLQVTVHNTGTTTEQIRLSYTLPAGLTDAGTKGCAAAGGGTYRCGAWTAGAGVRFSTVLRLRVAGTAWKQMPLSGSVQVIADAPGAAGEATDDQGFAVLFPAGPPVPGIALAADEVAFDISGGPSTLTLRLGNTGAVDAAGRVEVVLPAGVTVPTPPIGCVAVDPTRTRCDAGLVLAGTTAEVQLPVEATPQAQREAPLSGAVIGQLDPRSGPTRRVQMSFRITAAAALATPVVSPPAPTGSQGVLPAGAGTGDGGLTSVQRTAVILIAVSTLLVVLALTLATTSLRRRLGGPPPEPAPNPAD</sequence>
<reference evidence="5 6" key="1">
    <citation type="submission" date="2016-06" db="EMBL/GenBank/DDBJ databases">
        <authorList>
            <person name="Kjaerup R.B."/>
            <person name="Dalgaard T.S."/>
            <person name="Juul-Madsen H.R."/>
        </authorList>
    </citation>
    <scope>NUCLEOTIDE SEQUENCE [LARGE SCALE GENOMIC DNA]</scope>
    <source>
        <strain evidence="5 6">DSM 44871</strain>
    </source>
</reference>
<keyword evidence="2" id="KW-1133">Transmembrane helix</keyword>
<evidence type="ECO:0000256" key="3">
    <source>
        <dbReference type="SAM" id="SignalP"/>
    </source>
</evidence>
<proteinExistence type="predicted"/>
<feature type="signal peptide" evidence="3">
    <location>
        <begin position="1"/>
        <end position="40"/>
    </location>
</feature>
<feature type="compositionally biased region" description="Low complexity" evidence="1">
    <location>
        <begin position="116"/>
        <end position="127"/>
    </location>
</feature>
<feature type="chain" id="PRO_5039516977" evidence="3">
    <location>
        <begin position="41"/>
        <end position="492"/>
    </location>
</feature>
<dbReference type="Proteomes" id="UP000249334">
    <property type="component" value="Unassembled WGS sequence"/>
</dbReference>
<dbReference type="Proteomes" id="UP000198864">
    <property type="component" value="Unassembled WGS sequence"/>
</dbReference>
<accession>A0A1C4UHT9</accession>
<protein>
    <submittedName>
        <fullName evidence="4">Verprolin</fullName>
    </submittedName>
</protein>
<evidence type="ECO:0000313" key="4">
    <source>
        <dbReference type="EMBL" id="RAN98806.1"/>
    </source>
</evidence>
<dbReference type="AlphaFoldDB" id="A0A1C4UHT9"/>
<feature type="compositionally biased region" description="Pro residues" evidence="1">
    <location>
        <begin position="93"/>
        <end position="115"/>
    </location>
</feature>
<evidence type="ECO:0000256" key="1">
    <source>
        <dbReference type="SAM" id="MobiDB-lite"/>
    </source>
</evidence>
<keyword evidence="3" id="KW-0732">Signal</keyword>
<keyword evidence="7" id="KW-1185">Reference proteome</keyword>
<evidence type="ECO:0000313" key="7">
    <source>
        <dbReference type="Proteomes" id="UP000249334"/>
    </source>
</evidence>
<feature type="compositionally biased region" description="Low complexity" evidence="1">
    <location>
        <begin position="39"/>
        <end position="54"/>
    </location>
</feature>
<organism evidence="5 6">
    <name type="scientific">Micromonospora saelicesensis</name>
    <dbReference type="NCBI Taxonomy" id="285676"/>
    <lineage>
        <taxon>Bacteria</taxon>
        <taxon>Bacillati</taxon>
        <taxon>Actinomycetota</taxon>
        <taxon>Actinomycetes</taxon>
        <taxon>Micromonosporales</taxon>
        <taxon>Micromonosporaceae</taxon>
        <taxon>Micromonospora</taxon>
    </lineage>
</organism>
<dbReference type="EMBL" id="FMCR01000001">
    <property type="protein sequence ID" value="SCE71259.1"/>
    <property type="molecule type" value="Genomic_DNA"/>
</dbReference>
<dbReference type="RefSeq" id="WP_091394831.1">
    <property type="nucleotide sequence ID" value="NZ_FMCR01000001.1"/>
</dbReference>
<keyword evidence="2" id="KW-0472">Membrane</keyword>
<evidence type="ECO:0000313" key="6">
    <source>
        <dbReference type="Proteomes" id="UP000198864"/>
    </source>
</evidence>
<dbReference type="STRING" id="285676.GA0070561_1049"/>
<gene>
    <name evidence="5" type="ORF">GA0070561_1049</name>
    <name evidence="4" type="ORF">GAR05_02763</name>
</gene>
<feature type="region of interest" description="Disordered" evidence="1">
    <location>
        <begin position="39"/>
        <end position="169"/>
    </location>
</feature>